<accession>A0A9W8JUK4</accession>
<evidence type="ECO:0000313" key="4">
    <source>
        <dbReference type="Proteomes" id="UP001140091"/>
    </source>
</evidence>
<dbReference type="PANTHER" id="PTHR10039:SF14">
    <property type="entry name" value="NACHT DOMAIN-CONTAINING PROTEIN"/>
    <property type="match status" value="1"/>
</dbReference>
<keyword evidence="1" id="KW-0677">Repeat</keyword>
<protein>
    <recommendedName>
        <fullName evidence="2">Nephrocystin 3-like N-terminal domain-containing protein</fullName>
    </recommendedName>
</protein>
<name>A0A9W8JUK4_9AGAR</name>
<proteinExistence type="predicted"/>
<dbReference type="InterPro" id="IPR056884">
    <property type="entry name" value="NPHP3-like_N"/>
</dbReference>
<sequence>MTGAAGSGKSALQQTIAECCETSDTLAAAYFISSVDPTRNTASPIVPTIAYQLGLKHDGFRNSVAAAVKHDRHIFSRSLQSQMDVLIIRPFKNLRKSKQLDVDTFPYAILIDGLDECTVKPSTPSQLTDFGADQRRGEDRQAELLVAIKHCILDNDLPFRFFIASRPELAIRTALEPGGHLNEVAYHIQLSDNYDASGDMRKYLWRRFEAISLRIGNSQWFTEGNIETLVRAASGQFIYVAVVYKYISKPRTSPAERLRIVLTWAPHEGQMARPFEALDRLYTNILLGAKNAYEAIDTHRGRDFLLLFSALYLTPGRCMLEFIAADVLSGLLGIEARGEQNLISDLRSLVTLETDSDGDLRLEVYHKSFSDFLEEESRANDLFVPQSRVHTHLARRFMQSIVELCPLHLDSLPDNYQELPEFHRRCLLQAVMKLPVGLLEATTVDYDVVDFTEKRGWHKLDKLLPWVYSIGLRDGADPGARNPEIAAVIAGFVEKWERDKEEW</sequence>
<comment type="caution">
    <text evidence="3">The sequence shown here is derived from an EMBL/GenBank/DDBJ whole genome shotgun (WGS) entry which is preliminary data.</text>
</comment>
<feature type="domain" description="Nephrocystin 3-like N-terminal" evidence="2">
    <location>
        <begin position="2"/>
        <end position="130"/>
    </location>
</feature>
<dbReference type="OrthoDB" id="4760524at2759"/>
<dbReference type="AlphaFoldDB" id="A0A9W8JUK4"/>
<gene>
    <name evidence="3" type="ORF">H1R20_g98</name>
</gene>
<keyword evidence="4" id="KW-1185">Reference proteome</keyword>
<evidence type="ECO:0000259" key="2">
    <source>
        <dbReference type="Pfam" id="PF24883"/>
    </source>
</evidence>
<organism evidence="3 4">
    <name type="scientific">Candolleomyces eurysporus</name>
    <dbReference type="NCBI Taxonomy" id="2828524"/>
    <lineage>
        <taxon>Eukaryota</taxon>
        <taxon>Fungi</taxon>
        <taxon>Dikarya</taxon>
        <taxon>Basidiomycota</taxon>
        <taxon>Agaricomycotina</taxon>
        <taxon>Agaricomycetes</taxon>
        <taxon>Agaricomycetidae</taxon>
        <taxon>Agaricales</taxon>
        <taxon>Agaricineae</taxon>
        <taxon>Psathyrellaceae</taxon>
        <taxon>Candolleomyces</taxon>
    </lineage>
</organism>
<feature type="non-terminal residue" evidence="3">
    <location>
        <position position="1"/>
    </location>
</feature>
<reference evidence="3" key="1">
    <citation type="submission" date="2022-06" db="EMBL/GenBank/DDBJ databases">
        <title>Genome Sequence of Candolleomyces eurysporus.</title>
        <authorList>
            <person name="Buettner E."/>
        </authorList>
    </citation>
    <scope>NUCLEOTIDE SEQUENCE</scope>
    <source>
        <strain evidence="3">VTCC 930004</strain>
    </source>
</reference>
<evidence type="ECO:0000256" key="1">
    <source>
        <dbReference type="ARBA" id="ARBA00022737"/>
    </source>
</evidence>
<dbReference type="PANTHER" id="PTHR10039">
    <property type="entry name" value="AMELOGENIN"/>
    <property type="match status" value="1"/>
</dbReference>
<dbReference type="EMBL" id="JANBPK010000006">
    <property type="protein sequence ID" value="KAJ2937000.1"/>
    <property type="molecule type" value="Genomic_DNA"/>
</dbReference>
<dbReference type="Pfam" id="PF24883">
    <property type="entry name" value="NPHP3_N"/>
    <property type="match status" value="1"/>
</dbReference>
<evidence type="ECO:0000313" key="3">
    <source>
        <dbReference type="EMBL" id="KAJ2937000.1"/>
    </source>
</evidence>
<dbReference type="Proteomes" id="UP001140091">
    <property type="component" value="Unassembled WGS sequence"/>
</dbReference>